<dbReference type="KEGG" id="kan:IMCC3317_33510"/>
<dbReference type="OrthoDB" id="9811934at2"/>
<dbReference type="PROSITE" id="PS51257">
    <property type="entry name" value="PROKAR_LIPOPROTEIN"/>
    <property type="match status" value="1"/>
</dbReference>
<reference evidence="2 3" key="1">
    <citation type="journal article" date="2013" name="Int. J. Syst. Evol. Microbiol.">
        <title>Kordia antarctica sp. nov., isolated from Antarctic seawater.</title>
        <authorList>
            <person name="Baek K."/>
            <person name="Choi A."/>
            <person name="Kang I."/>
            <person name="Lee K."/>
            <person name="Cho J.C."/>
        </authorList>
    </citation>
    <scope>NUCLEOTIDE SEQUENCE [LARGE SCALE GENOMIC DNA]</scope>
    <source>
        <strain evidence="2 3">IMCC3317</strain>
    </source>
</reference>
<sequence>MKKNIYFILFLTILLAFFFSCSSDDGTSAETPNPNITGFQGEIDWLKTFGGSEEDTAQDITKTADGGFAIVGFTKSINGDITDHTSEQNDYWVARLDADGNVLWSKTYGGTADDRGEAIKTTTDGGFIITGYSRSGDEDVNSNNGFYDQWIVKLDAGGNIQWEKSLGFSGSDQAFDIIQTSDGGYFTTGFLDITASGGQGSFGRQDASNVSFTNPEHGVGEYWCHKLDASGNITWSRYFGGTNNDRSYATLETNDNNFIIAGSSESDDFDITNSNGSYDFWVVKISNTGDLIWQQSYGGTGIEIGYDIAKTTDGNYVVVGDTRSSDGDISNLKGAADFWVIKVSDTDGSLIWERTFGGSDFESARAITNLQAGGFAIAGSAKSNNVDVNSNYGQNDFWVIKISEDGNLLWEKNFGGSQLDIAYGIIETNDEKLVVAGNTQSTDGDISVNKGIKDALLIKIK</sequence>
<dbReference type="AlphaFoldDB" id="A0A7L4ZML6"/>
<name>A0A7L4ZML6_9FLAO</name>
<keyword evidence="1" id="KW-0732">Signal</keyword>
<organism evidence="2 3">
    <name type="scientific">Kordia antarctica</name>
    <dbReference type="NCBI Taxonomy" id="1218801"/>
    <lineage>
        <taxon>Bacteria</taxon>
        <taxon>Pseudomonadati</taxon>
        <taxon>Bacteroidota</taxon>
        <taxon>Flavobacteriia</taxon>
        <taxon>Flavobacteriales</taxon>
        <taxon>Flavobacteriaceae</taxon>
        <taxon>Kordia</taxon>
    </lineage>
</organism>
<dbReference type="RefSeq" id="WP_160130547.1">
    <property type="nucleotide sequence ID" value="NZ_CP019288.1"/>
</dbReference>
<protein>
    <recommendedName>
        <fullName evidence="4">Bulb-type lectin domain-containing protein</fullName>
    </recommendedName>
</protein>
<feature type="chain" id="PRO_5029868645" description="Bulb-type lectin domain-containing protein" evidence="1">
    <location>
        <begin position="23"/>
        <end position="461"/>
    </location>
</feature>
<dbReference type="PANTHER" id="PTHR42754">
    <property type="entry name" value="ENDOGLUCANASE"/>
    <property type="match status" value="1"/>
</dbReference>
<evidence type="ECO:0000313" key="3">
    <source>
        <dbReference type="Proteomes" id="UP000464657"/>
    </source>
</evidence>
<dbReference type="SUPFAM" id="SSF50998">
    <property type="entry name" value="Quinoprotein alcohol dehydrogenase-like"/>
    <property type="match status" value="1"/>
</dbReference>
<gene>
    <name evidence="2" type="ORF">IMCC3317_33510</name>
</gene>
<dbReference type="EMBL" id="CP019288">
    <property type="protein sequence ID" value="QHI37968.1"/>
    <property type="molecule type" value="Genomic_DNA"/>
</dbReference>
<evidence type="ECO:0008006" key="4">
    <source>
        <dbReference type="Google" id="ProtNLM"/>
    </source>
</evidence>
<accession>A0A7L4ZML6</accession>
<dbReference type="Proteomes" id="UP000464657">
    <property type="component" value="Chromosome"/>
</dbReference>
<keyword evidence="3" id="KW-1185">Reference proteome</keyword>
<evidence type="ECO:0000256" key="1">
    <source>
        <dbReference type="SAM" id="SignalP"/>
    </source>
</evidence>
<evidence type="ECO:0000313" key="2">
    <source>
        <dbReference type="EMBL" id="QHI37968.1"/>
    </source>
</evidence>
<feature type="signal peptide" evidence="1">
    <location>
        <begin position="1"/>
        <end position="22"/>
    </location>
</feature>
<dbReference type="InterPro" id="IPR011047">
    <property type="entry name" value="Quinoprotein_ADH-like_sf"/>
</dbReference>
<proteinExistence type="predicted"/>
<dbReference type="PANTHER" id="PTHR42754:SF1">
    <property type="entry name" value="LIPOPROTEIN"/>
    <property type="match status" value="1"/>
</dbReference>